<proteinExistence type="predicted"/>
<organism evidence="1 2">
    <name type="scientific">Paenibacillus konkukensis</name>
    <dbReference type="NCBI Taxonomy" id="2020716"/>
    <lineage>
        <taxon>Bacteria</taxon>
        <taxon>Bacillati</taxon>
        <taxon>Bacillota</taxon>
        <taxon>Bacilli</taxon>
        <taxon>Bacillales</taxon>
        <taxon>Paenibacillaceae</taxon>
        <taxon>Paenibacillus</taxon>
    </lineage>
</organism>
<protein>
    <submittedName>
        <fullName evidence="1">26 kDa periplasmic immunogenic protein</fullName>
    </submittedName>
</protein>
<reference evidence="1" key="2">
    <citation type="journal article" date="2021" name="J Anim Sci Technol">
        <title>Complete genome sequence of Paenibacillus konkukensis sp. nov. SK3146 as a potential probiotic strain.</title>
        <authorList>
            <person name="Jung H.I."/>
            <person name="Park S."/>
            <person name="Niu K.M."/>
            <person name="Lee S.W."/>
            <person name="Kothari D."/>
            <person name="Yi K.J."/>
            <person name="Kim S.K."/>
        </authorList>
    </citation>
    <scope>NUCLEOTIDE SEQUENCE</scope>
    <source>
        <strain evidence="1">SK3146</strain>
    </source>
</reference>
<accession>A0ABY4RQL2</accession>
<dbReference type="Gene3D" id="3.30.70.2970">
    <property type="entry name" value="Protein of unknown function (DUF541), domain 2"/>
    <property type="match status" value="1"/>
</dbReference>
<dbReference type="InterPro" id="IPR052022">
    <property type="entry name" value="26kDa_periplasmic_antigen"/>
</dbReference>
<dbReference type="PANTHER" id="PTHR34387">
    <property type="entry name" value="SLR1258 PROTEIN"/>
    <property type="match status" value="1"/>
</dbReference>
<sequence length="253" mass="27014">MKSTVKSKIIVGVAAVTLLTGLTYFTTAYPSGVAPAYAAQEDARNSISVSGQGEIKITPDVAYISLGVVTKADTANEAQAKNAESFQKLTSMLFDTYKLDQKDVKTSSFQVQPVYNYTDKEPVITGYSASQTVQVTYRDIDKIGTFLDAASGAGANQINGIQFDTEKRQDYEIQAIDSAMKNAEVKAKAIAKTAGKELKGIMNVAEGGTSGWPVVRQYSPMMMKADMASSAAGTSISPGELTITTSVTVQYEF</sequence>
<dbReference type="Proteomes" id="UP001057134">
    <property type="component" value="Chromosome"/>
</dbReference>
<gene>
    <name evidence="1" type="ORF">SK3146_03303</name>
</gene>
<dbReference type="Gene3D" id="3.30.110.170">
    <property type="entry name" value="Protein of unknown function (DUF541), domain 1"/>
    <property type="match status" value="1"/>
</dbReference>
<dbReference type="PANTHER" id="PTHR34387:SF1">
    <property type="entry name" value="PERIPLASMIC IMMUNOGENIC PROTEIN"/>
    <property type="match status" value="1"/>
</dbReference>
<dbReference type="RefSeq" id="WP_249866018.1">
    <property type="nucleotide sequence ID" value="NZ_CP027059.1"/>
</dbReference>
<reference evidence="1" key="1">
    <citation type="submission" date="2018-02" db="EMBL/GenBank/DDBJ databases">
        <authorList>
            <person name="Kim S.-K."/>
            <person name="Jung H.-I."/>
            <person name="Lee S.-W."/>
        </authorList>
    </citation>
    <scope>NUCLEOTIDE SEQUENCE</scope>
    <source>
        <strain evidence="1">SK3146</strain>
    </source>
</reference>
<name>A0ABY4RQL2_9BACL</name>
<keyword evidence="2" id="KW-1185">Reference proteome</keyword>
<dbReference type="InterPro" id="IPR007497">
    <property type="entry name" value="SIMPL/DUF541"/>
</dbReference>
<evidence type="ECO:0000313" key="2">
    <source>
        <dbReference type="Proteomes" id="UP001057134"/>
    </source>
</evidence>
<dbReference type="EMBL" id="CP027059">
    <property type="protein sequence ID" value="UQZ84071.1"/>
    <property type="molecule type" value="Genomic_DNA"/>
</dbReference>
<dbReference type="Pfam" id="PF04402">
    <property type="entry name" value="SIMPL"/>
    <property type="match status" value="1"/>
</dbReference>
<evidence type="ECO:0000313" key="1">
    <source>
        <dbReference type="EMBL" id="UQZ84071.1"/>
    </source>
</evidence>